<dbReference type="PANTHER" id="PTHR16301:SF20">
    <property type="entry name" value="IMPACT FAMILY MEMBER YIGZ"/>
    <property type="match status" value="1"/>
</dbReference>
<dbReference type="InterPro" id="IPR023582">
    <property type="entry name" value="Impact"/>
</dbReference>
<accession>A0ABY8LWV9</accession>
<comment type="similarity">
    <text evidence="1">Belongs to the IMPACT family.</text>
</comment>
<reference evidence="3" key="1">
    <citation type="submission" date="2023-04" db="EMBL/GenBank/DDBJ databases">
        <title>Completed genome of Mycoplasma lagogenitalium type strain 12MS.</title>
        <authorList>
            <person name="Spergser J."/>
        </authorList>
    </citation>
    <scope>NUCLEOTIDE SEQUENCE</scope>
    <source>
        <strain evidence="3">12MS</strain>
    </source>
</reference>
<dbReference type="RefSeq" id="WP_280102204.1">
    <property type="nucleotide sequence ID" value="NZ_CP122979.1"/>
</dbReference>
<dbReference type="Pfam" id="PF01205">
    <property type="entry name" value="Impact_N"/>
    <property type="match status" value="1"/>
</dbReference>
<protein>
    <submittedName>
        <fullName evidence="3">YigZ family protein</fullName>
    </submittedName>
</protein>
<dbReference type="EMBL" id="CP122979">
    <property type="protein sequence ID" value="WGI36901.1"/>
    <property type="molecule type" value="Genomic_DNA"/>
</dbReference>
<proteinExistence type="inferred from homology"/>
<evidence type="ECO:0000313" key="4">
    <source>
        <dbReference type="Proteomes" id="UP001179842"/>
    </source>
</evidence>
<dbReference type="Gene3D" id="3.30.230.30">
    <property type="entry name" value="Impact, N-terminal domain"/>
    <property type="match status" value="1"/>
</dbReference>
<dbReference type="InterPro" id="IPR001498">
    <property type="entry name" value="Impact_N"/>
</dbReference>
<dbReference type="SUPFAM" id="SSF54211">
    <property type="entry name" value="Ribosomal protein S5 domain 2-like"/>
    <property type="match status" value="1"/>
</dbReference>
<dbReference type="PANTHER" id="PTHR16301">
    <property type="entry name" value="IMPACT-RELATED"/>
    <property type="match status" value="1"/>
</dbReference>
<sequence length="122" mass="14202">MDNLLEVKKSKFYCYYYKVFSKEEVKKIISNLWLENKKAKHICYAFIVKENDIIHYGMTDDKEPRGTAGKPLLNLLQTKNEINSLIVVVRYYGGIKLGASTLLRTYVNCANLIYKNNLNKLN</sequence>
<dbReference type="InterPro" id="IPR036956">
    <property type="entry name" value="Impact_N_sf"/>
</dbReference>
<keyword evidence="4" id="KW-1185">Reference proteome</keyword>
<evidence type="ECO:0000313" key="3">
    <source>
        <dbReference type="EMBL" id="WGI36901.1"/>
    </source>
</evidence>
<gene>
    <name evidence="3" type="ORF">QEG99_01290</name>
</gene>
<evidence type="ECO:0000256" key="1">
    <source>
        <dbReference type="ARBA" id="ARBA00007665"/>
    </source>
</evidence>
<name>A0ABY8LWV9_9BACT</name>
<dbReference type="InterPro" id="IPR020568">
    <property type="entry name" value="Ribosomal_Su5_D2-typ_SF"/>
</dbReference>
<evidence type="ECO:0000259" key="2">
    <source>
        <dbReference type="Pfam" id="PF01205"/>
    </source>
</evidence>
<dbReference type="Proteomes" id="UP001179842">
    <property type="component" value="Chromosome"/>
</dbReference>
<feature type="domain" description="Impact N-terminal" evidence="2">
    <location>
        <begin position="8"/>
        <end position="111"/>
    </location>
</feature>
<organism evidence="3 4">
    <name type="scientific">Mesomycoplasma lagogenitalium</name>
    <dbReference type="NCBI Taxonomy" id="171286"/>
    <lineage>
        <taxon>Bacteria</taxon>
        <taxon>Bacillati</taxon>
        <taxon>Mycoplasmatota</taxon>
        <taxon>Mycoplasmoidales</taxon>
        <taxon>Metamycoplasmataceae</taxon>
        <taxon>Mesomycoplasma</taxon>
    </lineage>
</organism>